<dbReference type="Gene3D" id="1.10.10.1150">
    <property type="entry name" value="Coenzyme PQQ synthesis protein D (PqqD)"/>
    <property type="match status" value="1"/>
</dbReference>
<evidence type="ECO:0000313" key="2">
    <source>
        <dbReference type="EMBL" id="EYF04406.1"/>
    </source>
</evidence>
<dbReference type="SUPFAM" id="SSF53795">
    <property type="entry name" value="PEP carboxykinase-like"/>
    <property type="match status" value="1"/>
</dbReference>
<name>A0A017T730_9BACT</name>
<organism evidence="2 3">
    <name type="scientific">Chondromyces apiculatus DSM 436</name>
    <dbReference type="NCBI Taxonomy" id="1192034"/>
    <lineage>
        <taxon>Bacteria</taxon>
        <taxon>Pseudomonadati</taxon>
        <taxon>Myxococcota</taxon>
        <taxon>Polyangia</taxon>
        <taxon>Polyangiales</taxon>
        <taxon>Polyangiaceae</taxon>
        <taxon>Chondromyces</taxon>
    </lineage>
</organism>
<sequence>MAQMKGVSGEPLVVALPSLGLRLSVALEGVSSEHREALGARWSAGRDEEGRGAAAGTEVAVILRASSGEVGFPASALVAAATRWAGPRRGELRANGVEMALEVEGDALRGEGTFDEARPRGSVEAAVRALMTLALARRGVLVLHAAAVAHGGDAVVLLGASGAGKTTTARRLGREGLRRLSDDLIAIETKASPPVLHRLPFERAGRGPLRGAGEVARCRGGALVQKGAACVQVLEHGDPVRAWVEAVIALGPPPGEVEGLLKAVGRLCAVPLGVLEVPAQGALSPEVRRWIEALGEVAPFPVDASAGGPQARGAGVMREERGQAGRGARQVERAPNVAFRVLDGVVVLVAPSSPAIQTLNEVGSLVWQLADGRSLDAIVDAVVDAFEVEHAVAQADVERFVEALEARGMLRSRPSAAG</sequence>
<dbReference type="STRING" id="1192034.CAP_4545"/>
<evidence type="ECO:0000313" key="3">
    <source>
        <dbReference type="Proteomes" id="UP000019678"/>
    </source>
</evidence>
<dbReference type="InterPro" id="IPR008792">
    <property type="entry name" value="PQQD"/>
</dbReference>
<dbReference type="Pfam" id="PF05402">
    <property type="entry name" value="PqqD"/>
    <property type="match status" value="1"/>
</dbReference>
<evidence type="ECO:0000256" key="1">
    <source>
        <dbReference type="SAM" id="MobiDB-lite"/>
    </source>
</evidence>
<dbReference type="AlphaFoldDB" id="A0A017T730"/>
<dbReference type="EMBL" id="ASRX01000034">
    <property type="protein sequence ID" value="EYF04406.1"/>
    <property type="molecule type" value="Genomic_DNA"/>
</dbReference>
<reference evidence="2 3" key="1">
    <citation type="submission" date="2013-05" db="EMBL/GenBank/DDBJ databases">
        <title>Genome assembly of Chondromyces apiculatus DSM 436.</title>
        <authorList>
            <person name="Sharma G."/>
            <person name="Khatri I."/>
            <person name="Kaur C."/>
            <person name="Mayilraj S."/>
            <person name="Subramanian S."/>
        </authorList>
    </citation>
    <scope>NUCLEOTIDE SEQUENCE [LARGE SCALE GENOMIC DNA]</scope>
    <source>
        <strain evidence="2 3">DSM 436</strain>
    </source>
</reference>
<comment type="caution">
    <text evidence="2">The sequence shown here is derived from an EMBL/GenBank/DDBJ whole genome shotgun (WGS) entry which is preliminary data.</text>
</comment>
<dbReference type="Gene3D" id="3.40.50.300">
    <property type="entry name" value="P-loop containing nucleotide triphosphate hydrolases"/>
    <property type="match status" value="1"/>
</dbReference>
<dbReference type="InterPro" id="IPR027417">
    <property type="entry name" value="P-loop_NTPase"/>
</dbReference>
<proteinExistence type="predicted"/>
<dbReference type="InterPro" id="IPR041881">
    <property type="entry name" value="PqqD_sf"/>
</dbReference>
<feature type="region of interest" description="Disordered" evidence="1">
    <location>
        <begin position="308"/>
        <end position="329"/>
    </location>
</feature>
<protein>
    <recommendedName>
        <fullName evidence="4">PqqD family peptide modification chaperone</fullName>
    </recommendedName>
</protein>
<accession>A0A017T730</accession>
<evidence type="ECO:0008006" key="4">
    <source>
        <dbReference type="Google" id="ProtNLM"/>
    </source>
</evidence>
<dbReference type="Proteomes" id="UP000019678">
    <property type="component" value="Unassembled WGS sequence"/>
</dbReference>
<keyword evidence="3" id="KW-1185">Reference proteome</keyword>
<gene>
    <name evidence="2" type="ORF">CAP_4545</name>
</gene>